<accession>A0A8J3YPD2</accession>
<keyword evidence="3" id="KW-1185">Reference proteome</keyword>
<dbReference type="RefSeq" id="WP_239153241.1">
    <property type="nucleotide sequence ID" value="NZ_BOPF01000015.1"/>
</dbReference>
<gene>
    <name evidence="2" type="ORF">Val02_44660</name>
</gene>
<proteinExistence type="predicted"/>
<dbReference type="EMBL" id="BOPF01000015">
    <property type="protein sequence ID" value="GIJ47580.1"/>
    <property type="molecule type" value="Genomic_DNA"/>
</dbReference>
<evidence type="ECO:0000313" key="3">
    <source>
        <dbReference type="Proteomes" id="UP000619260"/>
    </source>
</evidence>
<protein>
    <recommendedName>
        <fullName evidence="1">DUF397 domain-containing protein</fullName>
    </recommendedName>
</protein>
<feature type="domain" description="DUF397" evidence="1">
    <location>
        <begin position="9"/>
        <end position="60"/>
    </location>
</feature>
<evidence type="ECO:0000259" key="1">
    <source>
        <dbReference type="Pfam" id="PF04149"/>
    </source>
</evidence>
<organism evidence="2 3">
    <name type="scientific">Virgisporangium aliadipatigenens</name>
    <dbReference type="NCBI Taxonomy" id="741659"/>
    <lineage>
        <taxon>Bacteria</taxon>
        <taxon>Bacillati</taxon>
        <taxon>Actinomycetota</taxon>
        <taxon>Actinomycetes</taxon>
        <taxon>Micromonosporales</taxon>
        <taxon>Micromonosporaceae</taxon>
        <taxon>Virgisporangium</taxon>
    </lineage>
</organism>
<dbReference type="InterPro" id="IPR007278">
    <property type="entry name" value="DUF397"/>
</dbReference>
<dbReference type="Pfam" id="PF04149">
    <property type="entry name" value="DUF397"/>
    <property type="match status" value="1"/>
</dbReference>
<evidence type="ECO:0000313" key="2">
    <source>
        <dbReference type="EMBL" id="GIJ47580.1"/>
    </source>
</evidence>
<dbReference type="AlphaFoldDB" id="A0A8J3YPD2"/>
<sequence>MDITTGRPAWKKSTKCSSGGCVEVAPAPSAQLVRDSKLLDESPILVFAEARWREFVAGVKDGQFDL</sequence>
<reference evidence="2" key="1">
    <citation type="submission" date="2021-01" db="EMBL/GenBank/DDBJ databases">
        <title>Whole genome shotgun sequence of Virgisporangium aliadipatigenens NBRC 105644.</title>
        <authorList>
            <person name="Komaki H."/>
            <person name="Tamura T."/>
        </authorList>
    </citation>
    <scope>NUCLEOTIDE SEQUENCE</scope>
    <source>
        <strain evidence="2">NBRC 105644</strain>
    </source>
</reference>
<name>A0A8J3YPD2_9ACTN</name>
<comment type="caution">
    <text evidence="2">The sequence shown here is derived from an EMBL/GenBank/DDBJ whole genome shotgun (WGS) entry which is preliminary data.</text>
</comment>
<dbReference type="Proteomes" id="UP000619260">
    <property type="component" value="Unassembled WGS sequence"/>
</dbReference>